<reference evidence="3 4" key="1">
    <citation type="submission" date="2021-12" db="EMBL/GenBank/DDBJ databases">
        <title>High titer production of polyol ester of fatty acids by Rhodotorula paludigena BS15 towards product separation-free biomass refinery.</title>
        <authorList>
            <person name="Mano J."/>
            <person name="Ono H."/>
            <person name="Tanaka T."/>
            <person name="Naito K."/>
            <person name="Sushida H."/>
            <person name="Ike M."/>
            <person name="Tokuyasu K."/>
            <person name="Kitaoka M."/>
        </authorList>
    </citation>
    <scope>NUCLEOTIDE SEQUENCE [LARGE SCALE GENOMIC DNA]</scope>
    <source>
        <strain evidence="3 4">BS15</strain>
    </source>
</reference>
<protein>
    <recommendedName>
        <fullName evidence="2">J domain-containing protein</fullName>
    </recommendedName>
</protein>
<dbReference type="Proteomes" id="UP001342314">
    <property type="component" value="Unassembled WGS sequence"/>
</dbReference>
<dbReference type="PRINTS" id="PR00625">
    <property type="entry name" value="JDOMAIN"/>
</dbReference>
<dbReference type="CDD" id="cd06257">
    <property type="entry name" value="DnaJ"/>
    <property type="match status" value="1"/>
</dbReference>
<dbReference type="PANTHER" id="PTHR45090">
    <property type="entry name" value="CHAPERONE PROTEIN DNAJ 20 CHLOROPLASTIC"/>
    <property type="match status" value="1"/>
</dbReference>
<dbReference type="InterPro" id="IPR036869">
    <property type="entry name" value="J_dom_sf"/>
</dbReference>
<evidence type="ECO:0000313" key="3">
    <source>
        <dbReference type="EMBL" id="GJN90119.1"/>
    </source>
</evidence>
<dbReference type="SMART" id="SM00271">
    <property type="entry name" value="DnaJ"/>
    <property type="match status" value="1"/>
</dbReference>
<feature type="region of interest" description="Disordered" evidence="1">
    <location>
        <begin position="150"/>
        <end position="171"/>
    </location>
</feature>
<dbReference type="PANTHER" id="PTHR45090:SF4">
    <property type="entry name" value="J DOMAIN-CONTAINING PROTEIN"/>
    <property type="match status" value="1"/>
</dbReference>
<dbReference type="Gene3D" id="1.10.287.110">
    <property type="entry name" value="DnaJ domain"/>
    <property type="match status" value="1"/>
</dbReference>
<dbReference type="SUPFAM" id="SSF46565">
    <property type="entry name" value="Chaperone J-domain"/>
    <property type="match status" value="1"/>
</dbReference>
<comment type="caution">
    <text evidence="3">The sequence shown here is derived from an EMBL/GenBank/DDBJ whole genome shotgun (WGS) entry which is preliminary data.</text>
</comment>
<dbReference type="PROSITE" id="PS50076">
    <property type="entry name" value="DNAJ_2"/>
    <property type="match status" value="1"/>
</dbReference>
<sequence length="282" mass="30597">MASAPGSLYALLSLAPTATADEIRSAYLRLAKAHHPDRATPEQHAQATRDFQELARAYKTLSDPELRKAYDRTLEAASSAPAPLSKPAPPLPRRPRSPSSSFAPSFAAYQHRHEHFTPDSPFPGFRVPPGGYPADPLPLSASAVPTGDLGGYAAAPHRRRDRSWSARPPRAAYSPAPAPAHGFAYPAFLAEDPFALFQRVLDEQERFLRDAFSRSGVEEGGGGMRCEGRGVVRRREWNEGGREANGDAILLQGHEEVEQGADGGIRWRGESTTIAFTTVASY</sequence>
<accession>A0AAV5GJP3</accession>
<dbReference type="AlphaFoldDB" id="A0AAV5GJP3"/>
<dbReference type="InterPro" id="IPR001623">
    <property type="entry name" value="DnaJ_domain"/>
</dbReference>
<evidence type="ECO:0000313" key="4">
    <source>
        <dbReference type="Proteomes" id="UP001342314"/>
    </source>
</evidence>
<dbReference type="InterPro" id="IPR053232">
    <property type="entry name" value="DnaJ_C/III_chloroplastic"/>
</dbReference>
<evidence type="ECO:0000256" key="1">
    <source>
        <dbReference type="SAM" id="MobiDB-lite"/>
    </source>
</evidence>
<proteinExistence type="predicted"/>
<dbReference type="Pfam" id="PF00226">
    <property type="entry name" value="DnaJ"/>
    <property type="match status" value="1"/>
</dbReference>
<feature type="domain" description="J" evidence="2">
    <location>
        <begin position="7"/>
        <end position="74"/>
    </location>
</feature>
<evidence type="ECO:0000259" key="2">
    <source>
        <dbReference type="PROSITE" id="PS50076"/>
    </source>
</evidence>
<organism evidence="3 4">
    <name type="scientific">Rhodotorula paludigena</name>
    <dbReference type="NCBI Taxonomy" id="86838"/>
    <lineage>
        <taxon>Eukaryota</taxon>
        <taxon>Fungi</taxon>
        <taxon>Dikarya</taxon>
        <taxon>Basidiomycota</taxon>
        <taxon>Pucciniomycotina</taxon>
        <taxon>Microbotryomycetes</taxon>
        <taxon>Sporidiobolales</taxon>
        <taxon>Sporidiobolaceae</taxon>
        <taxon>Rhodotorula</taxon>
    </lineage>
</organism>
<feature type="region of interest" description="Disordered" evidence="1">
    <location>
        <begin position="75"/>
        <end position="103"/>
    </location>
</feature>
<gene>
    <name evidence="3" type="ORF">Rhopal_003118-T1</name>
</gene>
<dbReference type="EMBL" id="BQKY01000006">
    <property type="protein sequence ID" value="GJN90119.1"/>
    <property type="molecule type" value="Genomic_DNA"/>
</dbReference>
<keyword evidence="4" id="KW-1185">Reference proteome</keyword>
<name>A0AAV5GJP3_9BASI</name>